<evidence type="ECO:0000256" key="6">
    <source>
        <dbReference type="SAM" id="Phobius"/>
    </source>
</evidence>
<dbReference type="InterPro" id="IPR011701">
    <property type="entry name" value="MFS"/>
</dbReference>
<dbReference type="Proteomes" id="UP001596171">
    <property type="component" value="Unassembled WGS sequence"/>
</dbReference>
<dbReference type="RefSeq" id="WP_225416435.1">
    <property type="nucleotide sequence ID" value="NZ_JBHSSE010000051.1"/>
</dbReference>
<evidence type="ECO:0000313" key="9">
    <source>
        <dbReference type="Proteomes" id="UP001596171"/>
    </source>
</evidence>
<name>A0ABW1SN31_9LACO</name>
<feature type="transmembrane region" description="Helical" evidence="6">
    <location>
        <begin position="134"/>
        <end position="155"/>
    </location>
</feature>
<dbReference type="InterPro" id="IPR020846">
    <property type="entry name" value="MFS_dom"/>
</dbReference>
<evidence type="ECO:0000259" key="7">
    <source>
        <dbReference type="PROSITE" id="PS50850"/>
    </source>
</evidence>
<feature type="transmembrane region" description="Helical" evidence="6">
    <location>
        <begin position="44"/>
        <end position="64"/>
    </location>
</feature>
<sequence length="190" mass="20658">MANWRDYYLALIGKMFQGVGNFAITGYILYIMTDFLHRGNQTQSSIQLVNMIMLIFGILMGLVAGPLSNKFKILKLPVGLSTILLAIAGLSLFFLRNNTGIILYALAAGLGMGLWNALDNLLNLKVIPDQNRVAFFLGVYNLGNTITQAIAPVLAAAVISLFGYSGIFIVSFIFSLIGGISMLSIKSLKR</sequence>
<evidence type="ECO:0000256" key="5">
    <source>
        <dbReference type="ARBA" id="ARBA00023136"/>
    </source>
</evidence>
<keyword evidence="3 6" id="KW-0812">Transmembrane</keyword>
<proteinExistence type="predicted"/>
<dbReference type="GeneID" id="97413410"/>
<keyword evidence="2" id="KW-0813">Transport</keyword>
<evidence type="ECO:0000256" key="2">
    <source>
        <dbReference type="ARBA" id="ARBA00022448"/>
    </source>
</evidence>
<keyword evidence="5 6" id="KW-0472">Membrane</keyword>
<dbReference type="EMBL" id="JBHSSE010000051">
    <property type="protein sequence ID" value="MFC6203082.1"/>
    <property type="molecule type" value="Genomic_DNA"/>
</dbReference>
<evidence type="ECO:0000256" key="4">
    <source>
        <dbReference type="ARBA" id="ARBA00022989"/>
    </source>
</evidence>
<comment type="subcellular location">
    <subcellularLocation>
        <location evidence="1">Cell membrane</location>
        <topology evidence="1">Multi-pass membrane protein</topology>
    </subcellularLocation>
</comment>
<dbReference type="PROSITE" id="PS50850">
    <property type="entry name" value="MFS"/>
    <property type="match status" value="1"/>
</dbReference>
<accession>A0ABW1SN31</accession>
<reference evidence="9" key="1">
    <citation type="journal article" date="2019" name="Int. J. Syst. Evol. Microbiol.">
        <title>The Global Catalogue of Microorganisms (GCM) 10K type strain sequencing project: providing services to taxonomists for standard genome sequencing and annotation.</title>
        <authorList>
            <consortium name="The Broad Institute Genomics Platform"/>
            <consortium name="The Broad Institute Genome Sequencing Center for Infectious Disease"/>
            <person name="Wu L."/>
            <person name="Ma J."/>
        </authorList>
    </citation>
    <scope>NUCLEOTIDE SEQUENCE [LARGE SCALE GENOMIC DNA]</scope>
    <source>
        <strain evidence="9">CCM 8930</strain>
    </source>
</reference>
<comment type="caution">
    <text evidence="8">The sequence shown here is derived from an EMBL/GenBank/DDBJ whole genome shotgun (WGS) entry which is preliminary data.</text>
</comment>
<organism evidence="8 9">
    <name type="scientific">Lactiplantibacillus nangangensis</name>
    <dbReference type="NCBI Taxonomy" id="2559917"/>
    <lineage>
        <taxon>Bacteria</taxon>
        <taxon>Bacillati</taxon>
        <taxon>Bacillota</taxon>
        <taxon>Bacilli</taxon>
        <taxon>Lactobacillales</taxon>
        <taxon>Lactobacillaceae</taxon>
        <taxon>Lactiplantibacillus</taxon>
    </lineage>
</organism>
<keyword evidence="4 6" id="KW-1133">Transmembrane helix</keyword>
<feature type="transmembrane region" description="Helical" evidence="6">
    <location>
        <begin position="161"/>
        <end position="185"/>
    </location>
</feature>
<feature type="domain" description="Major facilitator superfamily (MFS) profile" evidence="7">
    <location>
        <begin position="6"/>
        <end position="190"/>
    </location>
</feature>
<dbReference type="Pfam" id="PF07690">
    <property type="entry name" value="MFS_1"/>
    <property type="match status" value="1"/>
</dbReference>
<evidence type="ECO:0000313" key="8">
    <source>
        <dbReference type="EMBL" id="MFC6203082.1"/>
    </source>
</evidence>
<protein>
    <submittedName>
        <fullName evidence="8">MFS transporter</fullName>
    </submittedName>
</protein>
<evidence type="ECO:0000256" key="3">
    <source>
        <dbReference type="ARBA" id="ARBA00022692"/>
    </source>
</evidence>
<dbReference type="PANTHER" id="PTHR23528:SF1">
    <property type="entry name" value="MAJOR FACILITATOR SUPERFAMILY (MFS) PROFILE DOMAIN-CONTAINING PROTEIN"/>
    <property type="match status" value="1"/>
</dbReference>
<dbReference type="SUPFAM" id="SSF103473">
    <property type="entry name" value="MFS general substrate transporter"/>
    <property type="match status" value="1"/>
</dbReference>
<evidence type="ECO:0000256" key="1">
    <source>
        <dbReference type="ARBA" id="ARBA00004651"/>
    </source>
</evidence>
<dbReference type="Gene3D" id="1.20.1250.20">
    <property type="entry name" value="MFS general substrate transporter like domains"/>
    <property type="match status" value="1"/>
</dbReference>
<feature type="transmembrane region" description="Helical" evidence="6">
    <location>
        <begin position="76"/>
        <end position="95"/>
    </location>
</feature>
<gene>
    <name evidence="8" type="ORF">ACFP1L_14555</name>
</gene>
<dbReference type="PANTHER" id="PTHR23528">
    <property type="match status" value="1"/>
</dbReference>
<feature type="transmembrane region" description="Helical" evidence="6">
    <location>
        <begin position="101"/>
        <end position="122"/>
    </location>
</feature>
<keyword evidence="9" id="KW-1185">Reference proteome</keyword>
<dbReference type="InterPro" id="IPR036259">
    <property type="entry name" value="MFS_trans_sf"/>
</dbReference>
<feature type="transmembrane region" description="Helical" evidence="6">
    <location>
        <begin position="7"/>
        <end position="32"/>
    </location>
</feature>